<dbReference type="Pfam" id="PF00069">
    <property type="entry name" value="Pkinase"/>
    <property type="match status" value="1"/>
</dbReference>
<dbReference type="InterPro" id="IPR008271">
    <property type="entry name" value="Ser/Thr_kinase_AS"/>
</dbReference>
<evidence type="ECO:0000256" key="4">
    <source>
        <dbReference type="ARBA" id="ARBA00022741"/>
    </source>
</evidence>
<dbReference type="PROSITE" id="PS50011">
    <property type="entry name" value="PROTEIN_KINASE_DOM"/>
    <property type="match status" value="1"/>
</dbReference>
<keyword evidence="11" id="KW-1185">Reference proteome</keyword>
<dbReference type="InterPro" id="IPR013229">
    <property type="entry name" value="PEGA"/>
</dbReference>
<dbReference type="PROSITE" id="PS00107">
    <property type="entry name" value="PROTEIN_KINASE_ATP"/>
    <property type="match status" value="1"/>
</dbReference>
<dbReference type="PANTHER" id="PTHR43289">
    <property type="entry name" value="MITOGEN-ACTIVATED PROTEIN KINASE KINASE KINASE 20-RELATED"/>
    <property type="match status" value="1"/>
</dbReference>
<dbReference type="FunFam" id="1.10.510.10:FF:000021">
    <property type="entry name" value="Serine/threonine protein kinase"/>
    <property type="match status" value="1"/>
</dbReference>
<dbReference type="Gene3D" id="1.10.510.10">
    <property type="entry name" value="Transferase(Phosphotransferase) domain 1"/>
    <property type="match status" value="1"/>
</dbReference>
<keyword evidence="5 10" id="KW-0418">Kinase</keyword>
<dbReference type="InterPro" id="IPR017441">
    <property type="entry name" value="Protein_kinase_ATP_BS"/>
</dbReference>
<feature type="region of interest" description="Disordered" evidence="8">
    <location>
        <begin position="1139"/>
        <end position="1212"/>
    </location>
</feature>
<feature type="compositionally biased region" description="Polar residues" evidence="8">
    <location>
        <begin position="375"/>
        <end position="384"/>
    </location>
</feature>
<dbReference type="GO" id="GO:0005524">
    <property type="term" value="F:ATP binding"/>
    <property type="evidence" value="ECO:0007669"/>
    <property type="project" value="UniProtKB-UniRule"/>
</dbReference>
<dbReference type="Pfam" id="PF08308">
    <property type="entry name" value="PEGA"/>
    <property type="match status" value="1"/>
</dbReference>
<dbReference type="RefSeq" id="WP_145256039.1">
    <property type="nucleotide sequence ID" value="NZ_CP036279.1"/>
</dbReference>
<protein>
    <recommendedName>
        <fullName evidence="1">non-specific serine/threonine protein kinase</fullName>
        <ecNumber evidence="1">2.7.11.1</ecNumber>
    </recommendedName>
</protein>
<dbReference type="OrthoDB" id="6111975at2"/>
<evidence type="ECO:0000313" key="11">
    <source>
        <dbReference type="Proteomes" id="UP000317093"/>
    </source>
</evidence>
<evidence type="ECO:0000313" key="10">
    <source>
        <dbReference type="EMBL" id="QDU60342.1"/>
    </source>
</evidence>
<evidence type="ECO:0000256" key="2">
    <source>
        <dbReference type="ARBA" id="ARBA00022527"/>
    </source>
</evidence>
<feature type="region of interest" description="Disordered" evidence="8">
    <location>
        <begin position="557"/>
        <end position="646"/>
    </location>
</feature>
<feature type="domain" description="Protein kinase" evidence="9">
    <location>
        <begin position="64"/>
        <end position="341"/>
    </location>
</feature>
<dbReference type="EC" id="2.7.11.1" evidence="1"/>
<accession>A0A518B087</accession>
<dbReference type="Pfam" id="PF13385">
    <property type="entry name" value="Laminin_G_3"/>
    <property type="match status" value="1"/>
</dbReference>
<feature type="binding site" evidence="7">
    <location>
        <position position="93"/>
    </location>
    <ligand>
        <name>ATP</name>
        <dbReference type="ChEBI" id="CHEBI:30616"/>
    </ligand>
</feature>
<dbReference type="Gene3D" id="3.30.200.20">
    <property type="entry name" value="Phosphorylase Kinase, domain 1"/>
    <property type="match status" value="1"/>
</dbReference>
<dbReference type="InterPro" id="IPR013320">
    <property type="entry name" value="ConA-like_dom_sf"/>
</dbReference>
<reference evidence="10 11" key="1">
    <citation type="submission" date="2019-02" db="EMBL/GenBank/DDBJ databases">
        <title>Deep-cultivation of Planctomycetes and their phenomic and genomic characterization uncovers novel biology.</title>
        <authorList>
            <person name="Wiegand S."/>
            <person name="Jogler M."/>
            <person name="Boedeker C."/>
            <person name="Pinto D."/>
            <person name="Vollmers J."/>
            <person name="Rivas-Marin E."/>
            <person name="Kohn T."/>
            <person name="Peeters S.H."/>
            <person name="Heuer A."/>
            <person name="Rast P."/>
            <person name="Oberbeckmann S."/>
            <person name="Bunk B."/>
            <person name="Jeske O."/>
            <person name="Meyerdierks A."/>
            <person name="Storesund J.E."/>
            <person name="Kallscheuer N."/>
            <person name="Luecker S."/>
            <person name="Lage O.M."/>
            <person name="Pohl T."/>
            <person name="Merkel B.J."/>
            <person name="Hornburger P."/>
            <person name="Mueller R.-W."/>
            <person name="Bruemmer F."/>
            <person name="Labrenz M."/>
            <person name="Spormann A.M."/>
            <person name="Op den Camp H."/>
            <person name="Overmann J."/>
            <person name="Amann R."/>
            <person name="Jetten M.S.M."/>
            <person name="Mascher T."/>
            <person name="Medema M.H."/>
            <person name="Devos D.P."/>
            <person name="Kaster A.-K."/>
            <person name="Ovreas L."/>
            <person name="Rohde M."/>
            <person name="Galperin M.Y."/>
            <person name="Jogler C."/>
        </authorList>
    </citation>
    <scope>NUCLEOTIDE SEQUENCE [LARGE SCALE GENOMIC DNA]</scope>
    <source>
        <strain evidence="10 11">Pan216</strain>
    </source>
</reference>
<evidence type="ECO:0000256" key="6">
    <source>
        <dbReference type="ARBA" id="ARBA00022840"/>
    </source>
</evidence>
<dbReference type="Gene3D" id="2.60.40.1120">
    <property type="entry name" value="Carboxypeptidase-like, regulatory domain"/>
    <property type="match status" value="1"/>
</dbReference>
<organism evidence="10 11">
    <name type="scientific">Kolteria novifilia</name>
    <dbReference type="NCBI Taxonomy" id="2527975"/>
    <lineage>
        <taxon>Bacteria</taxon>
        <taxon>Pseudomonadati</taxon>
        <taxon>Planctomycetota</taxon>
        <taxon>Planctomycetia</taxon>
        <taxon>Kolteriales</taxon>
        <taxon>Kolteriaceae</taxon>
        <taxon>Kolteria</taxon>
    </lineage>
</organism>
<feature type="compositionally biased region" description="Basic and acidic residues" evidence="8">
    <location>
        <begin position="588"/>
        <end position="600"/>
    </location>
</feature>
<feature type="region of interest" description="Disordered" evidence="8">
    <location>
        <begin position="347"/>
        <end position="429"/>
    </location>
</feature>
<dbReference type="SUPFAM" id="SSF56112">
    <property type="entry name" value="Protein kinase-like (PK-like)"/>
    <property type="match status" value="1"/>
</dbReference>
<dbReference type="SUPFAM" id="SSF49899">
    <property type="entry name" value="Concanavalin A-like lectins/glucanases"/>
    <property type="match status" value="1"/>
</dbReference>
<evidence type="ECO:0000259" key="9">
    <source>
        <dbReference type="PROSITE" id="PS50011"/>
    </source>
</evidence>
<dbReference type="InterPro" id="IPR011009">
    <property type="entry name" value="Kinase-like_dom_sf"/>
</dbReference>
<dbReference type="KEGG" id="knv:Pan216_11810"/>
<feature type="compositionally biased region" description="Basic and acidic residues" evidence="8">
    <location>
        <begin position="609"/>
        <end position="623"/>
    </location>
</feature>
<feature type="compositionally biased region" description="Basic and acidic residues" evidence="8">
    <location>
        <begin position="385"/>
        <end position="394"/>
    </location>
</feature>
<dbReference type="SMART" id="SM00220">
    <property type="entry name" value="S_TKc"/>
    <property type="match status" value="1"/>
</dbReference>
<name>A0A518B087_9BACT</name>
<dbReference type="EMBL" id="CP036279">
    <property type="protein sequence ID" value="QDU60342.1"/>
    <property type="molecule type" value="Genomic_DNA"/>
</dbReference>
<keyword evidence="3 10" id="KW-0808">Transferase</keyword>
<dbReference type="Proteomes" id="UP000317093">
    <property type="component" value="Chromosome"/>
</dbReference>
<keyword evidence="2" id="KW-0723">Serine/threonine-protein kinase</keyword>
<evidence type="ECO:0000256" key="8">
    <source>
        <dbReference type="SAM" id="MobiDB-lite"/>
    </source>
</evidence>
<feature type="region of interest" description="Disordered" evidence="8">
    <location>
        <begin position="1015"/>
        <end position="1036"/>
    </location>
</feature>
<feature type="compositionally biased region" description="Pro residues" evidence="8">
    <location>
        <begin position="1147"/>
        <end position="1165"/>
    </location>
</feature>
<keyword evidence="4 7" id="KW-0547">Nucleotide-binding</keyword>
<gene>
    <name evidence="10" type="primary">pknB_3</name>
    <name evidence="10" type="ORF">Pan216_11810</name>
</gene>
<keyword evidence="6 7" id="KW-0067">ATP-binding</keyword>
<dbReference type="CDD" id="cd14014">
    <property type="entry name" value="STKc_PknB_like"/>
    <property type="match status" value="1"/>
</dbReference>
<sequence length="1283" mass="141343">MGVTEAGLLSEAELRNFLGGLTEEAQPQTAKSLAAELVRNAKLTKYQASMVYKGRGRSLNLGSYVLLEKLGRGGMGMVFKARHRRMDRVVALKVLPSTAMHSPIAVQRFHREVKTAARLIHPNIVTAFDADEANGIHYLVMEFVDGSNLADIVKANGPLPPSQASDIITQAAHALDYAHRQGVIHRDIKPHNLLVSRKDGSVKILDMGLARLESLDDNDETSVEEGLTRSGSIMGTVTYMSPEQAIATKSADQRSDIYSLACTLHFLLTGEPPFRGESAMATLLAHREQAIPSLREINPEISADMDAIFQRMLAKEPEDRYQTAAELAKDLDACQDPNQTISLTQMAKQAEEVDRPGSSGTHWAPSSDASDESQDPTIIQTPSEGDTKPGRGDGKMPTVSRKRRRRSSRSQEIPRPRKPEPPPLTPEQIQQRTTRNFAIVAIAGACLIGGFSIWSAVKTMGTTSSGTRSVTGTLAIRANVAGAEVVIDQRFKGRTGPDGEPTLFGDEMTGTHFVEITKEGYEPWTNNHVMIDSGETTTINVTLRRLEPVDAVEIGGAKKASAPERPRMVEKVSKSGDIRRKPGRKRPRNDEKVAKVDKKQQFPPAEPTDLTKRPETPNGEKMRQPSLKGARPLGEKQPEASVVDLLKRTDPRRDAIVGSWNKKINGDLMSPGTMWARLQIPYDVPEEYRLVMDVEPINKPTNLTIGLPVGDHYCQVMIDGSPQAGADKVRSGIMLVDGVRLVERQGLPTPFLRPNADSELVINVTKGELTAELNRELFVDWNEGFDRLSLSKNWNVPNRRRVFIGSSDSTLRIRKIQLIPLGKPDAVEPKTNEPNAPGGDSGLAYREWRRKFLTLLAYRDDKAAEALLAEGREADVLKGAADKLHRDAEDLERHKLVIGAAEKRLSKLNAGEEIRVRGQGGHRFLEYNTDSQVLFTQVGQRARQTPFRELLAADVALLANAQLLSEGVNPLQVKWALGIFFAVDDQGSKDNALEYLNEVAKNRIDVRRWIEHVKGPPPSAIEPDAETSKPNRRDQTGLQFRGVDYVSIDTLTYDGSSPATIEATVIPYASDDAAIVGNQHEAGIGLELNGGRWAFTVHDQNGPQRVFSNERVELNKPVQLAGVFNGRQFMLFVDGKRQGAQPGELMLPPPPPQPPNGRNPPPRPPGGKQKNRSGQPSDGQRSPLPPPPPRVHRSSPLPFHIGSDPADGADEERQRFSGIIDEVRFSNVARYADDYRTKERLPTDKQTVALFHFDEGEGNLTHDATSHDHDGHIVGARWTTIED</sequence>
<proteinExistence type="predicted"/>
<evidence type="ECO:0000256" key="1">
    <source>
        <dbReference type="ARBA" id="ARBA00012513"/>
    </source>
</evidence>
<dbReference type="PROSITE" id="PS00108">
    <property type="entry name" value="PROTEIN_KINASE_ST"/>
    <property type="match status" value="1"/>
</dbReference>
<dbReference type="GO" id="GO:0004674">
    <property type="term" value="F:protein serine/threonine kinase activity"/>
    <property type="evidence" value="ECO:0007669"/>
    <property type="project" value="UniProtKB-KW"/>
</dbReference>
<feature type="compositionally biased region" description="Basic and acidic residues" evidence="8">
    <location>
        <begin position="561"/>
        <end position="580"/>
    </location>
</feature>
<evidence type="ECO:0000256" key="5">
    <source>
        <dbReference type="ARBA" id="ARBA00022777"/>
    </source>
</evidence>
<dbReference type="PANTHER" id="PTHR43289:SF6">
    <property type="entry name" value="SERINE_THREONINE-PROTEIN KINASE NEKL-3"/>
    <property type="match status" value="1"/>
</dbReference>
<evidence type="ECO:0000256" key="3">
    <source>
        <dbReference type="ARBA" id="ARBA00022679"/>
    </source>
</evidence>
<dbReference type="InterPro" id="IPR000719">
    <property type="entry name" value="Prot_kinase_dom"/>
</dbReference>
<dbReference type="Gene3D" id="2.60.120.200">
    <property type="match status" value="1"/>
</dbReference>
<feature type="compositionally biased region" description="Basic and acidic residues" evidence="8">
    <location>
        <begin position="1026"/>
        <end position="1035"/>
    </location>
</feature>
<evidence type="ECO:0000256" key="7">
    <source>
        <dbReference type="PROSITE-ProRule" id="PRU10141"/>
    </source>
</evidence>